<dbReference type="Pfam" id="PF18018">
    <property type="entry name" value="DNA_pol_D_N"/>
    <property type="match status" value="1"/>
</dbReference>
<evidence type="ECO:0000313" key="7">
    <source>
        <dbReference type="EMBL" id="NDV31725.1"/>
    </source>
</evidence>
<keyword evidence="4" id="KW-0539">Nucleus</keyword>
<protein>
    <recommendedName>
        <fullName evidence="8">DNA polymerase alpha/delta/epsilon subunit B domain-containing protein</fullName>
    </recommendedName>
</protein>
<dbReference type="Pfam" id="PF04042">
    <property type="entry name" value="DNA_pol_E_B"/>
    <property type="match status" value="1"/>
</dbReference>
<dbReference type="PANTHER" id="PTHR10416:SF0">
    <property type="entry name" value="DNA POLYMERASE DELTA SUBUNIT 2"/>
    <property type="match status" value="1"/>
</dbReference>
<evidence type="ECO:0000259" key="5">
    <source>
        <dbReference type="Pfam" id="PF04042"/>
    </source>
</evidence>
<organism evidence="7">
    <name type="scientific">Arcella intermedia</name>
    <dbReference type="NCBI Taxonomy" id="1963864"/>
    <lineage>
        <taxon>Eukaryota</taxon>
        <taxon>Amoebozoa</taxon>
        <taxon>Tubulinea</taxon>
        <taxon>Elardia</taxon>
        <taxon>Arcellinida</taxon>
        <taxon>Sphaerothecina</taxon>
        <taxon>Arcellidae</taxon>
        <taxon>Arcella</taxon>
    </lineage>
</organism>
<feature type="domain" description="DNA polymerase alpha/delta/epsilon subunit B" evidence="5">
    <location>
        <begin position="97"/>
        <end position="309"/>
    </location>
</feature>
<dbReference type="InterPro" id="IPR007185">
    <property type="entry name" value="DNA_pol_a/d/e_bsu"/>
</dbReference>
<sequence length="358" mass="39995">MPLKPNVLEEYAKERAILPVPPKDSYVSDKDCVFLEDETGRTKLRGIAFQAKDLITGMIVAVKGRGVEDGDFEVHEIIEPGIAPQRPLKNTKTGNQIALVSGLHIGQTSSNPLPVQLLAEYITGNVGSPLEHQFQSTIVRLILAGNSLFTENEERINDQSLRFNKKQQSHVTQHVHALDRYLLSLCSSLQVDIMPGASDPANITLPQQPLNRCLFRKASSLPTLHRVTNPHAFEVEGVSFLGHSGQMLDNMEKYMDVESRMDLICKMLKWRQLAPNCPDLLYGFPNSSDPFILNEAPHVIFFGNQPAFETKLIEGPEGQEIRVVLLPTFSQNPTFALINIDNLDCTPVSFQLYDEHTN</sequence>
<dbReference type="InterPro" id="IPR040663">
    <property type="entry name" value="DNA_pol_D_N"/>
</dbReference>
<evidence type="ECO:0000259" key="6">
    <source>
        <dbReference type="Pfam" id="PF18018"/>
    </source>
</evidence>
<dbReference type="AlphaFoldDB" id="A0A6B2L460"/>
<accession>A0A6B2L460</accession>
<dbReference type="PANTHER" id="PTHR10416">
    <property type="entry name" value="DNA POLYMERASE DELTA SUBUNIT 2"/>
    <property type="match status" value="1"/>
</dbReference>
<dbReference type="GO" id="GO:0006271">
    <property type="term" value="P:DNA strand elongation involved in DNA replication"/>
    <property type="evidence" value="ECO:0007669"/>
    <property type="project" value="TreeGrafter"/>
</dbReference>
<dbReference type="EMBL" id="GIBP01002756">
    <property type="protein sequence ID" value="NDV31725.1"/>
    <property type="molecule type" value="Transcribed_RNA"/>
</dbReference>
<dbReference type="GO" id="GO:0043625">
    <property type="term" value="C:delta DNA polymerase complex"/>
    <property type="evidence" value="ECO:0007669"/>
    <property type="project" value="TreeGrafter"/>
</dbReference>
<evidence type="ECO:0008006" key="8">
    <source>
        <dbReference type="Google" id="ProtNLM"/>
    </source>
</evidence>
<dbReference type="InterPro" id="IPR041863">
    <property type="entry name" value="PolD2_C"/>
</dbReference>
<evidence type="ECO:0000256" key="1">
    <source>
        <dbReference type="ARBA" id="ARBA00004123"/>
    </source>
</evidence>
<name>A0A6B2L460_9EUKA</name>
<reference evidence="7" key="1">
    <citation type="journal article" date="2020" name="J. Eukaryot. Microbiol.">
        <title>De novo Sequencing, Assembly and Annotation of the Transcriptome for the Free-Living Testate Amoeba Arcella intermedia.</title>
        <authorList>
            <person name="Ribeiro G.M."/>
            <person name="Porfirio-Sousa A.L."/>
            <person name="Maurer-Alcala X.X."/>
            <person name="Katz L.A."/>
            <person name="Lahr D.J.G."/>
        </authorList>
    </citation>
    <scope>NUCLEOTIDE SEQUENCE</scope>
</reference>
<comment type="similarity">
    <text evidence="2">Belongs to the DNA polymerase delta/II small subunit family.</text>
</comment>
<dbReference type="CDD" id="cd07387">
    <property type="entry name" value="MPP_PolD2_C"/>
    <property type="match status" value="1"/>
</dbReference>
<dbReference type="InterPro" id="IPR024826">
    <property type="entry name" value="DNA_pol_delta/II_ssu"/>
</dbReference>
<evidence type="ECO:0000256" key="2">
    <source>
        <dbReference type="ARBA" id="ARBA00006035"/>
    </source>
</evidence>
<keyword evidence="3" id="KW-0235">DNA replication</keyword>
<proteinExistence type="inferred from homology"/>
<comment type="subcellular location">
    <subcellularLocation>
        <location evidence="1">Nucleus</location>
    </subcellularLocation>
</comment>
<evidence type="ECO:0000256" key="4">
    <source>
        <dbReference type="ARBA" id="ARBA00023242"/>
    </source>
</evidence>
<feature type="domain" description="DNA polymerase delta subunit OB-fold" evidence="6">
    <location>
        <begin position="1"/>
        <end position="77"/>
    </location>
</feature>
<evidence type="ECO:0000256" key="3">
    <source>
        <dbReference type="ARBA" id="ARBA00022705"/>
    </source>
</evidence>
<dbReference type="Gene3D" id="2.40.50.430">
    <property type="match status" value="1"/>
</dbReference>
<dbReference type="GO" id="GO:0003677">
    <property type="term" value="F:DNA binding"/>
    <property type="evidence" value="ECO:0007669"/>
    <property type="project" value="InterPro"/>
</dbReference>
<dbReference type="Gene3D" id="3.60.21.50">
    <property type="match status" value="1"/>
</dbReference>